<proteinExistence type="predicted"/>
<organism evidence="1 2">
    <name type="scientific">Candidatus Desulfobia pelagia</name>
    <dbReference type="NCBI Taxonomy" id="2841692"/>
    <lineage>
        <taxon>Bacteria</taxon>
        <taxon>Pseudomonadati</taxon>
        <taxon>Thermodesulfobacteriota</taxon>
        <taxon>Desulfobulbia</taxon>
        <taxon>Desulfobulbales</taxon>
        <taxon>Desulfobulbaceae</taxon>
        <taxon>Candidatus Desulfobia</taxon>
    </lineage>
</organism>
<reference evidence="1 2" key="1">
    <citation type="submission" date="2020-08" db="EMBL/GenBank/DDBJ databases">
        <title>Bridging the membrane lipid divide: bacteria of the FCB group superphylum have the potential to synthesize archaeal ether lipids.</title>
        <authorList>
            <person name="Villanueva L."/>
            <person name="Von Meijenfeldt F.A.B."/>
            <person name="Westbye A.B."/>
            <person name="Yadav S."/>
            <person name="Hopmans E.C."/>
            <person name="Dutilh B.E."/>
            <person name="Sinninghe Damste J.S."/>
        </authorList>
    </citation>
    <scope>NUCLEOTIDE SEQUENCE [LARGE SCALE GENOMIC DNA]</scope>
    <source>
        <strain evidence="1">NIOZ-UU47</strain>
    </source>
</reference>
<evidence type="ECO:0000313" key="2">
    <source>
        <dbReference type="Proteomes" id="UP000614424"/>
    </source>
</evidence>
<dbReference type="AlphaFoldDB" id="A0A8J6NFI3"/>
<gene>
    <name evidence="1" type="ORF">H8E41_11135</name>
</gene>
<protein>
    <submittedName>
        <fullName evidence="1">Uncharacterized protein</fullName>
    </submittedName>
</protein>
<evidence type="ECO:0000313" key="1">
    <source>
        <dbReference type="EMBL" id="MBC8318450.1"/>
    </source>
</evidence>
<comment type="caution">
    <text evidence="1">The sequence shown here is derived from an EMBL/GenBank/DDBJ whole genome shotgun (WGS) entry which is preliminary data.</text>
</comment>
<name>A0A8J6NFI3_9BACT</name>
<accession>A0A8J6NFI3</accession>
<dbReference type="Proteomes" id="UP000614424">
    <property type="component" value="Unassembled WGS sequence"/>
</dbReference>
<dbReference type="EMBL" id="JACNJZ010000162">
    <property type="protein sequence ID" value="MBC8318450.1"/>
    <property type="molecule type" value="Genomic_DNA"/>
</dbReference>
<sequence>MIISNTQEMQLFKEKAAQKIKTGFLDKNKAKFGKKWFDAQTKEDIAAMYVMMKKKDWKDDCEPFRVCPECNYGHVFFSEDAFSCTVCSTSWGLQ</sequence>